<keyword evidence="6" id="KW-0175">Coiled coil</keyword>
<reference evidence="11" key="3">
    <citation type="submission" date="2025-09" db="UniProtKB">
        <authorList>
            <consortium name="Ensembl"/>
        </authorList>
    </citation>
    <scope>IDENTIFICATION</scope>
</reference>
<dbReference type="GO" id="GO:0005634">
    <property type="term" value="C:nucleus"/>
    <property type="evidence" value="ECO:0007669"/>
    <property type="project" value="InterPro"/>
</dbReference>
<evidence type="ECO:0000256" key="7">
    <source>
        <dbReference type="ARBA" id="ARBA00023306"/>
    </source>
</evidence>
<evidence type="ECO:0000313" key="12">
    <source>
        <dbReference type="Proteomes" id="UP000016665"/>
    </source>
</evidence>
<keyword evidence="4" id="KW-0132">Cell division</keyword>
<sequence>MLHKAESFSQEGLSNVELLVLDDHNASINFSMLKISEIHGQNDHNEALDAEKAEQNTEHISKQSNKNTLTPCHGRKAFQDLTNTSIQFHTSVPKSPQTSEDSAAPLRRSRSTISYKEPKLNSKLRRGDRFTDTQFLSSPIYKVKNKGNFKSKSKFY</sequence>
<organism evidence="11 12">
    <name type="scientific">Ficedula albicollis</name>
    <name type="common">Collared flycatcher</name>
    <name type="synonym">Muscicapa albicollis</name>
    <dbReference type="NCBI Taxonomy" id="59894"/>
    <lineage>
        <taxon>Eukaryota</taxon>
        <taxon>Metazoa</taxon>
        <taxon>Chordata</taxon>
        <taxon>Craniata</taxon>
        <taxon>Vertebrata</taxon>
        <taxon>Euteleostomi</taxon>
        <taxon>Archelosauria</taxon>
        <taxon>Archosauria</taxon>
        <taxon>Dinosauria</taxon>
        <taxon>Saurischia</taxon>
        <taxon>Theropoda</taxon>
        <taxon>Coelurosauria</taxon>
        <taxon>Aves</taxon>
        <taxon>Neognathae</taxon>
        <taxon>Neoaves</taxon>
        <taxon>Telluraves</taxon>
        <taxon>Australaves</taxon>
        <taxon>Passeriformes</taxon>
        <taxon>Muscicapidae</taxon>
        <taxon>Ficedula</taxon>
    </lineage>
</organism>
<dbReference type="AlphaFoldDB" id="A0A803W1D0"/>
<dbReference type="GO" id="GO:0000776">
    <property type="term" value="C:kinetochore"/>
    <property type="evidence" value="ECO:0007669"/>
    <property type="project" value="TreeGrafter"/>
</dbReference>
<dbReference type="GO" id="GO:0051301">
    <property type="term" value="P:cell division"/>
    <property type="evidence" value="ECO:0007669"/>
    <property type="project" value="UniProtKB-KW"/>
</dbReference>
<dbReference type="PANTHER" id="PTHR21577">
    <property type="entry name" value="SHUGOSHIN"/>
    <property type="match status" value="1"/>
</dbReference>
<feature type="region of interest" description="Disordered" evidence="9">
    <location>
        <begin position="51"/>
        <end position="119"/>
    </location>
</feature>
<evidence type="ECO:0000256" key="9">
    <source>
        <dbReference type="SAM" id="MobiDB-lite"/>
    </source>
</evidence>
<evidence type="ECO:0000256" key="2">
    <source>
        <dbReference type="ARBA" id="ARBA00010845"/>
    </source>
</evidence>
<dbReference type="Proteomes" id="UP000016665">
    <property type="component" value="Chromosome 7"/>
</dbReference>
<feature type="compositionally biased region" description="Basic and acidic residues" evidence="9">
    <location>
        <begin position="51"/>
        <end position="61"/>
    </location>
</feature>
<protein>
    <submittedName>
        <fullName evidence="11">Shugoshin 2</fullName>
    </submittedName>
</protein>
<dbReference type="GO" id="GO:0045132">
    <property type="term" value="P:meiotic chromosome segregation"/>
    <property type="evidence" value="ECO:0007669"/>
    <property type="project" value="InterPro"/>
</dbReference>
<dbReference type="PANTHER" id="PTHR21577:SF3">
    <property type="entry name" value="SHUGOSHIN 1-RELATED"/>
    <property type="match status" value="1"/>
</dbReference>
<evidence type="ECO:0000256" key="8">
    <source>
        <dbReference type="ARBA" id="ARBA00023328"/>
    </source>
</evidence>
<feature type="compositionally biased region" description="Polar residues" evidence="9">
    <location>
        <begin position="80"/>
        <end position="101"/>
    </location>
</feature>
<keyword evidence="7" id="KW-0131">Cell cycle</keyword>
<comment type="subcellular location">
    <subcellularLocation>
        <location evidence="1">Chromosome</location>
        <location evidence="1">Centromere</location>
    </subcellularLocation>
</comment>
<keyword evidence="3" id="KW-0158">Chromosome</keyword>
<dbReference type="Pfam" id="PF07557">
    <property type="entry name" value="Shugoshin_C"/>
    <property type="match status" value="1"/>
</dbReference>
<evidence type="ECO:0000256" key="4">
    <source>
        <dbReference type="ARBA" id="ARBA00022618"/>
    </source>
</evidence>
<dbReference type="InterPro" id="IPR038889">
    <property type="entry name" value="Shugoshin1/2"/>
</dbReference>
<feature type="domain" description="Shugoshin C-terminal" evidence="10">
    <location>
        <begin position="105"/>
        <end position="126"/>
    </location>
</feature>
<reference evidence="11" key="2">
    <citation type="submission" date="2025-08" db="UniProtKB">
        <authorList>
            <consortium name="Ensembl"/>
        </authorList>
    </citation>
    <scope>IDENTIFICATION</scope>
</reference>
<evidence type="ECO:0000259" key="10">
    <source>
        <dbReference type="Pfam" id="PF07557"/>
    </source>
</evidence>
<proteinExistence type="inferred from homology"/>
<reference evidence="11 12" key="1">
    <citation type="journal article" date="2012" name="Nature">
        <title>The genomic landscape of species divergence in Ficedula flycatchers.</title>
        <authorList>
            <person name="Ellegren H."/>
            <person name="Smeds L."/>
            <person name="Burri R."/>
            <person name="Olason P.I."/>
            <person name="Backstrom N."/>
            <person name="Kawakami T."/>
            <person name="Kunstner A."/>
            <person name="Makinen H."/>
            <person name="Nadachowska-Brzyska K."/>
            <person name="Qvarnstrom A."/>
            <person name="Uebbing S."/>
            <person name="Wolf J.B."/>
        </authorList>
    </citation>
    <scope>NUCLEOTIDE SEQUENCE [LARGE SCALE GENOMIC DNA]</scope>
</reference>
<evidence type="ECO:0000256" key="5">
    <source>
        <dbReference type="ARBA" id="ARBA00022829"/>
    </source>
</evidence>
<keyword evidence="8" id="KW-0137">Centromere</keyword>
<name>A0A803W1D0_FICAL</name>
<evidence type="ECO:0000256" key="1">
    <source>
        <dbReference type="ARBA" id="ARBA00004584"/>
    </source>
</evidence>
<evidence type="ECO:0000256" key="6">
    <source>
        <dbReference type="ARBA" id="ARBA00023054"/>
    </source>
</evidence>
<comment type="similarity">
    <text evidence="2">Belongs to the shugoshin family.</text>
</comment>
<dbReference type="Ensembl" id="ENSFALT00000034763.1">
    <property type="protein sequence ID" value="ENSFALP00000028786.1"/>
    <property type="gene ID" value="ENSFALG00000025029.1"/>
</dbReference>
<dbReference type="InterPro" id="IPR011515">
    <property type="entry name" value="Shugoshin_C"/>
</dbReference>
<accession>A0A803W1D0</accession>
<evidence type="ECO:0000313" key="11">
    <source>
        <dbReference type="Ensembl" id="ENSFALP00000028786.1"/>
    </source>
</evidence>
<dbReference type="GeneTree" id="ENSGT00940000154107"/>
<dbReference type="GO" id="GO:0051177">
    <property type="term" value="P:meiotic sister chromatid cohesion"/>
    <property type="evidence" value="ECO:0007669"/>
    <property type="project" value="TreeGrafter"/>
</dbReference>
<keyword evidence="12" id="KW-1185">Reference proteome</keyword>
<gene>
    <name evidence="11" type="primary">SGO2</name>
</gene>
<keyword evidence="5" id="KW-0159">Chromosome partition</keyword>
<evidence type="ECO:0000256" key="3">
    <source>
        <dbReference type="ARBA" id="ARBA00022454"/>
    </source>
</evidence>